<keyword evidence="2" id="KW-1185">Reference proteome</keyword>
<dbReference type="AlphaFoldDB" id="A0A0K8PTE1"/>
<accession>A0A0K8PTE1</accession>
<organism evidence="1 2">
    <name type="scientific">Streptomyces azureus</name>
    <dbReference type="NCBI Taxonomy" id="146537"/>
    <lineage>
        <taxon>Bacteria</taxon>
        <taxon>Bacillati</taxon>
        <taxon>Actinomycetota</taxon>
        <taxon>Actinomycetes</taxon>
        <taxon>Kitasatosporales</taxon>
        <taxon>Streptomycetaceae</taxon>
        <taxon>Streptomyces</taxon>
    </lineage>
</organism>
<dbReference type="EMBL" id="DF968357">
    <property type="protein sequence ID" value="GAP50983.1"/>
    <property type="molecule type" value="Genomic_DNA"/>
</dbReference>
<dbReference type="Proteomes" id="UP000053859">
    <property type="component" value="Unassembled WGS sequence"/>
</dbReference>
<gene>
    <name evidence="1" type="ORF">SAZU_5843</name>
</gene>
<protein>
    <submittedName>
        <fullName evidence="1">Stackhouse genomic scaffold, scaffold_29</fullName>
    </submittedName>
</protein>
<name>A0A0K8PTE1_STRAJ</name>
<proteinExistence type="predicted"/>
<evidence type="ECO:0000313" key="1">
    <source>
        <dbReference type="EMBL" id="GAP50983.1"/>
    </source>
</evidence>
<evidence type="ECO:0000313" key="2">
    <source>
        <dbReference type="Proteomes" id="UP000053859"/>
    </source>
</evidence>
<reference evidence="1" key="1">
    <citation type="journal article" date="2015" name="Genome Announc.">
        <title>Draft Genome Sequence of Thiostrepton-Producing Streptomyces azureus ATCC 14921.</title>
        <authorList>
            <person name="Sakihara K."/>
            <person name="Maeda J."/>
            <person name="Tashiro K."/>
            <person name="Fujino Y."/>
            <person name="Kuhara S."/>
            <person name="Ohshima T."/>
            <person name="Ogata S."/>
            <person name="Doi K."/>
        </authorList>
    </citation>
    <scope>NUCLEOTIDE SEQUENCE [LARGE SCALE GENOMIC DNA]</scope>
    <source>
        <strain evidence="1">ATCC14921</strain>
    </source>
</reference>
<sequence length="122" mass="12973">MAGRATRTCPCRSTSRAVHGATTAVAASPVAVTAPARAYEPRVPAIMTTALTLNMPIGSRAIRFPEVNARSPGSPNGRWYEVSCGMRPPSPGGDRAVRHLFRTDSCTWVAGQAGNVRCLFFI</sequence>